<evidence type="ECO:0000313" key="2">
    <source>
        <dbReference type="Proteomes" id="UP000054007"/>
    </source>
</evidence>
<sequence length="300" mass="33819">MATFADLSKDVARYILEYVARTDSSAAHALVSVSRDVRAWIIPIRYHSVVLVGRSSVAQFERTLTRDARALGKHVRFIDFQQGEDWQDAKKIPAAQVKRILGACTTLSSVRFFNLDHFRFSATACKNLTCLSLPELQNTIINCLPKTLEHLAVRTLSDDHGDEPSGLTDEEFSLVCRRCVALRTLIIEEMTFFSVLTFGPFRSVAEGKHVRFIIRSHVTDEEEIDSLLFELVLEFENSVIVPLRQPSQSLAEKLKFSEGERYHGKIYMGSIEEGDEWTLGPAREGGPSLVERVEGWLTGL</sequence>
<proteinExistence type="predicted"/>
<evidence type="ECO:0000313" key="1">
    <source>
        <dbReference type="EMBL" id="KIY61689.1"/>
    </source>
</evidence>
<name>A0A0D7AV29_9AGAR</name>
<keyword evidence="2" id="KW-1185">Reference proteome</keyword>
<dbReference type="EMBL" id="KN880889">
    <property type="protein sequence ID" value="KIY61689.1"/>
    <property type="molecule type" value="Genomic_DNA"/>
</dbReference>
<gene>
    <name evidence="1" type="ORF">CYLTODRAFT_427406</name>
</gene>
<protein>
    <recommendedName>
        <fullName evidence="3">F-box domain-containing protein</fullName>
    </recommendedName>
</protein>
<dbReference type="Proteomes" id="UP000054007">
    <property type="component" value="Unassembled WGS sequence"/>
</dbReference>
<organism evidence="1 2">
    <name type="scientific">Cylindrobasidium torrendii FP15055 ss-10</name>
    <dbReference type="NCBI Taxonomy" id="1314674"/>
    <lineage>
        <taxon>Eukaryota</taxon>
        <taxon>Fungi</taxon>
        <taxon>Dikarya</taxon>
        <taxon>Basidiomycota</taxon>
        <taxon>Agaricomycotina</taxon>
        <taxon>Agaricomycetes</taxon>
        <taxon>Agaricomycetidae</taxon>
        <taxon>Agaricales</taxon>
        <taxon>Marasmiineae</taxon>
        <taxon>Physalacriaceae</taxon>
        <taxon>Cylindrobasidium</taxon>
    </lineage>
</organism>
<dbReference type="AlphaFoldDB" id="A0A0D7AV29"/>
<evidence type="ECO:0008006" key="3">
    <source>
        <dbReference type="Google" id="ProtNLM"/>
    </source>
</evidence>
<accession>A0A0D7AV29</accession>
<reference evidence="1 2" key="1">
    <citation type="journal article" date="2015" name="Fungal Genet. Biol.">
        <title>Evolution of novel wood decay mechanisms in Agaricales revealed by the genome sequences of Fistulina hepatica and Cylindrobasidium torrendii.</title>
        <authorList>
            <person name="Floudas D."/>
            <person name="Held B.W."/>
            <person name="Riley R."/>
            <person name="Nagy L.G."/>
            <person name="Koehler G."/>
            <person name="Ransdell A.S."/>
            <person name="Younus H."/>
            <person name="Chow J."/>
            <person name="Chiniquy J."/>
            <person name="Lipzen A."/>
            <person name="Tritt A."/>
            <person name="Sun H."/>
            <person name="Haridas S."/>
            <person name="LaButti K."/>
            <person name="Ohm R.A."/>
            <person name="Kues U."/>
            <person name="Blanchette R.A."/>
            <person name="Grigoriev I.V."/>
            <person name="Minto R.E."/>
            <person name="Hibbett D.S."/>
        </authorList>
    </citation>
    <scope>NUCLEOTIDE SEQUENCE [LARGE SCALE GENOMIC DNA]</scope>
    <source>
        <strain evidence="1 2">FP15055 ss-10</strain>
    </source>
</reference>